<evidence type="ECO:0000256" key="1">
    <source>
        <dbReference type="ARBA" id="ARBA00003767"/>
    </source>
</evidence>
<proteinExistence type="predicted"/>
<evidence type="ECO:0000256" key="5">
    <source>
        <dbReference type="ARBA" id="ARBA00022771"/>
    </source>
</evidence>
<feature type="domain" description="C2H2-type" evidence="13">
    <location>
        <begin position="262"/>
        <end position="289"/>
    </location>
</feature>
<evidence type="ECO:0000256" key="12">
    <source>
        <dbReference type="SAM" id="MobiDB-lite"/>
    </source>
</evidence>
<dbReference type="InterPro" id="IPR050331">
    <property type="entry name" value="Zinc_finger"/>
</dbReference>
<evidence type="ECO:0000256" key="8">
    <source>
        <dbReference type="ARBA" id="ARBA00023125"/>
    </source>
</evidence>
<protein>
    <submittedName>
        <fullName evidence="15">Gastrula zinc finger protein XlCGF52.1</fullName>
    </submittedName>
</protein>
<gene>
    <name evidence="15" type="primary">LOC106536033</name>
</gene>
<sequence length="344" mass="38825">MPEPDVQQVFIKEEEPDEWSSSLHHQDPKLHIKEEEEELLASPGGGITSFPFALVTLKSEKDEEEHLSSSIYQNKIEDCEDEKPSTSRSTKQREDVKVNNPDLKLVTARKAGVLNSDNANYEDWQIPLSEYGPENESNKGCFKEIKVPDANNEVEGNNAKQSLTCPKHTTDHSDKSSTSCLCNKKGPTLKLNMDSEMEAHIGEKLFDHEVCDKIFNQERPPNIDTKDHTEEAPFDCDVCGKAFTVKGSLNRHMRIHTGEKHFSCDFCGKKFGQKAHINRHMIIHKGDKPFVCDVCGKTFNAKANLNVHKRIHTGEKQFGCDVCGKTFNAKANLNVHKRIHTGEK</sequence>
<dbReference type="GO" id="GO:0003677">
    <property type="term" value="F:DNA binding"/>
    <property type="evidence" value="ECO:0007669"/>
    <property type="project" value="UniProtKB-KW"/>
</dbReference>
<keyword evidence="14" id="KW-1185">Reference proteome</keyword>
<dbReference type="GO" id="GO:0008270">
    <property type="term" value="F:zinc ion binding"/>
    <property type="evidence" value="ECO:0007669"/>
    <property type="project" value="UniProtKB-KW"/>
</dbReference>
<dbReference type="PANTHER" id="PTHR16515">
    <property type="entry name" value="PR DOMAIN ZINC FINGER PROTEIN"/>
    <property type="match status" value="1"/>
</dbReference>
<feature type="domain" description="C2H2-type" evidence="13">
    <location>
        <begin position="290"/>
        <end position="317"/>
    </location>
</feature>
<dbReference type="InParanoid" id="A0A2I4D8W6"/>
<dbReference type="GeneID" id="106536033"/>
<evidence type="ECO:0000256" key="9">
    <source>
        <dbReference type="ARBA" id="ARBA00023163"/>
    </source>
</evidence>
<dbReference type="FunFam" id="3.30.160.60:FF:000839">
    <property type="entry name" value="Zinc finger protein 691"/>
    <property type="match status" value="2"/>
</dbReference>
<keyword evidence="3" id="KW-0479">Metal-binding</keyword>
<dbReference type="OrthoDB" id="6052214at2759"/>
<accession>A0A2I4D8W6</accession>
<evidence type="ECO:0000313" key="15">
    <source>
        <dbReference type="RefSeq" id="XP_013888690.1"/>
    </source>
</evidence>
<evidence type="ECO:0000256" key="3">
    <source>
        <dbReference type="ARBA" id="ARBA00022723"/>
    </source>
</evidence>
<evidence type="ECO:0000256" key="2">
    <source>
        <dbReference type="ARBA" id="ARBA00004123"/>
    </source>
</evidence>
<name>A0A2I4D8W6_AUSLI</name>
<keyword evidence="9" id="KW-0804">Transcription</keyword>
<keyword evidence="8" id="KW-0238">DNA-binding</keyword>
<organism evidence="14 15">
    <name type="scientific">Austrofundulus limnaeus</name>
    <name type="common">Annual killifish</name>
    <dbReference type="NCBI Taxonomy" id="52670"/>
    <lineage>
        <taxon>Eukaryota</taxon>
        <taxon>Metazoa</taxon>
        <taxon>Chordata</taxon>
        <taxon>Craniata</taxon>
        <taxon>Vertebrata</taxon>
        <taxon>Euteleostomi</taxon>
        <taxon>Actinopterygii</taxon>
        <taxon>Neopterygii</taxon>
        <taxon>Teleostei</taxon>
        <taxon>Neoteleostei</taxon>
        <taxon>Acanthomorphata</taxon>
        <taxon>Ovalentaria</taxon>
        <taxon>Atherinomorphae</taxon>
        <taxon>Cyprinodontiformes</taxon>
        <taxon>Rivulidae</taxon>
        <taxon>Austrofundulus</taxon>
    </lineage>
</organism>
<feature type="region of interest" description="Disordered" evidence="12">
    <location>
        <begin position="63"/>
        <end position="96"/>
    </location>
</feature>
<keyword evidence="4" id="KW-0677">Repeat</keyword>
<evidence type="ECO:0000256" key="10">
    <source>
        <dbReference type="ARBA" id="ARBA00023242"/>
    </source>
</evidence>
<dbReference type="InterPro" id="IPR036236">
    <property type="entry name" value="Znf_C2H2_sf"/>
</dbReference>
<evidence type="ECO:0000256" key="7">
    <source>
        <dbReference type="ARBA" id="ARBA00023015"/>
    </source>
</evidence>
<dbReference type="GO" id="GO:0010468">
    <property type="term" value="P:regulation of gene expression"/>
    <property type="evidence" value="ECO:0007669"/>
    <property type="project" value="TreeGrafter"/>
</dbReference>
<feature type="non-terminal residue" evidence="15">
    <location>
        <position position="344"/>
    </location>
</feature>
<evidence type="ECO:0000256" key="11">
    <source>
        <dbReference type="PROSITE-ProRule" id="PRU00042"/>
    </source>
</evidence>
<dbReference type="InterPro" id="IPR013087">
    <property type="entry name" value="Znf_C2H2_type"/>
</dbReference>
<keyword evidence="6" id="KW-0862">Zinc</keyword>
<dbReference type="PROSITE" id="PS50157">
    <property type="entry name" value="ZINC_FINGER_C2H2_2"/>
    <property type="match status" value="4"/>
</dbReference>
<reference evidence="15" key="1">
    <citation type="submission" date="2025-08" db="UniProtKB">
        <authorList>
            <consortium name="RefSeq"/>
        </authorList>
    </citation>
    <scope>IDENTIFICATION</scope>
</reference>
<keyword evidence="10" id="KW-0539">Nucleus</keyword>
<keyword evidence="7" id="KW-0805">Transcription regulation</keyword>
<dbReference type="PROSITE" id="PS00028">
    <property type="entry name" value="ZINC_FINGER_C2H2_1"/>
    <property type="match status" value="4"/>
</dbReference>
<dbReference type="Gene3D" id="3.30.160.60">
    <property type="entry name" value="Classic Zinc Finger"/>
    <property type="match status" value="4"/>
</dbReference>
<evidence type="ECO:0000259" key="13">
    <source>
        <dbReference type="PROSITE" id="PS50157"/>
    </source>
</evidence>
<dbReference type="RefSeq" id="XP_013888690.1">
    <property type="nucleotide sequence ID" value="XM_014033236.1"/>
</dbReference>
<dbReference type="FunFam" id="3.30.160.60:FF:000912">
    <property type="entry name" value="Zinc finger protein 660"/>
    <property type="match status" value="1"/>
</dbReference>
<evidence type="ECO:0000256" key="6">
    <source>
        <dbReference type="ARBA" id="ARBA00022833"/>
    </source>
</evidence>
<dbReference type="SMART" id="SM00355">
    <property type="entry name" value="ZnF_C2H2"/>
    <property type="match status" value="4"/>
</dbReference>
<feature type="domain" description="C2H2-type" evidence="13">
    <location>
        <begin position="318"/>
        <end position="344"/>
    </location>
</feature>
<dbReference type="Pfam" id="PF00096">
    <property type="entry name" value="zf-C2H2"/>
    <property type="match status" value="4"/>
</dbReference>
<dbReference type="Proteomes" id="UP000192220">
    <property type="component" value="Unplaced"/>
</dbReference>
<keyword evidence="5 11" id="KW-0863">Zinc-finger</keyword>
<dbReference type="AlphaFoldDB" id="A0A2I4D8W6"/>
<evidence type="ECO:0000256" key="4">
    <source>
        <dbReference type="ARBA" id="ARBA00022737"/>
    </source>
</evidence>
<dbReference type="FunFam" id="3.30.160.60:FF:000097">
    <property type="entry name" value="Zinc finger protein"/>
    <property type="match status" value="1"/>
</dbReference>
<dbReference type="PANTHER" id="PTHR16515:SF35">
    <property type="entry name" value="FEZ FAMILY ZINC FINGER PROTEIN 2"/>
    <property type="match status" value="1"/>
</dbReference>
<comment type="subcellular location">
    <subcellularLocation>
        <location evidence="2">Nucleus</location>
    </subcellularLocation>
</comment>
<feature type="domain" description="C2H2-type" evidence="13">
    <location>
        <begin position="234"/>
        <end position="261"/>
    </location>
</feature>
<comment type="function">
    <text evidence="1">May be involved in transcriptional regulation.</text>
</comment>
<dbReference type="SUPFAM" id="SSF57667">
    <property type="entry name" value="beta-beta-alpha zinc fingers"/>
    <property type="match status" value="3"/>
</dbReference>
<dbReference type="KEGG" id="alim:106536033"/>
<dbReference type="GO" id="GO:0005634">
    <property type="term" value="C:nucleus"/>
    <property type="evidence" value="ECO:0007669"/>
    <property type="project" value="UniProtKB-SubCell"/>
</dbReference>
<evidence type="ECO:0000313" key="14">
    <source>
        <dbReference type="Proteomes" id="UP000192220"/>
    </source>
</evidence>